<feature type="compositionally biased region" description="Polar residues" evidence="7">
    <location>
        <begin position="218"/>
        <end position="231"/>
    </location>
</feature>
<keyword evidence="2 6" id="KW-0349">Heme</keyword>
<dbReference type="PROSITE" id="PS51007">
    <property type="entry name" value="CYTC"/>
    <property type="match status" value="1"/>
</dbReference>
<evidence type="ECO:0000256" key="2">
    <source>
        <dbReference type="ARBA" id="ARBA00022617"/>
    </source>
</evidence>
<dbReference type="PANTHER" id="PTHR37823:SF1">
    <property type="entry name" value="CYTOCHROME C-553-LIKE"/>
    <property type="match status" value="1"/>
</dbReference>
<comment type="caution">
    <text evidence="10">The sequence shown here is derived from an EMBL/GenBank/DDBJ whole genome shotgun (WGS) entry which is preliminary data.</text>
</comment>
<evidence type="ECO:0000256" key="8">
    <source>
        <dbReference type="SAM" id="SignalP"/>
    </source>
</evidence>
<keyword evidence="5 6" id="KW-0408">Iron</keyword>
<evidence type="ECO:0000256" key="7">
    <source>
        <dbReference type="SAM" id="MobiDB-lite"/>
    </source>
</evidence>
<protein>
    <submittedName>
        <fullName evidence="10">C-type cytochrome</fullName>
    </submittedName>
</protein>
<feature type="region of interest" description="Disordered" evidence="7">
    <location>
        <begin position="187"/>
        <end position="231"/>
    </location>
</feature>
<dbReference type="PANTHER" id="PTHR37823">
    <property type="entry name" value="CYTOCHROME C-553-LIKE"/>
    <property type="match status" value="1"/>
</dbReference>
<dbReference type="InterPro" id="IPR036909">
    <property type="entry name" value="Cyt_c-like_dom_sf"/>
</dbReference>
<dbReference type="SUPFAM" id="SSF46626">
    <property type="entry name" value="Cytochrome c"/>
    <property type="match status" value="1"/>
</dbReference>
<dbReference type="EMBL" id="JANCLU010000002">
    <property type="protein sequence ID" value="MCP8937447.1"/>
    <property type="molecule type" value="Genomic_DNA"/>
</dbReference>
<dbReference type="RefSeq" id="WP_254738446.1">
    <property type="nucleotide sequence ID" value="NZ_JANCLU010000002.1"/>
</dbReference>
<dbReference type="InterPro" id="IPR009056">
    <property type="entry name" value="Cyt_c-like_dom"/>
</dbReference>
<evidence type="ECO:0000259" key="9">
    <source>
        <dbReference type="PROSITE" id="PS51007"/>
    </source>
</evidence>
<evidence type="ECO:0000256" key="5">
    <source>
        <dbReference type="ARBA" id="ARBA00023004"/>
    </source>
</evidence>
<feature type="region of interest" description="Disordered" evidence="7">
    <location>
        <begin position="23"/>
        <end position="45"/>
    </location>
</feature>
<dbReference type="Proteomes" id="UP001205890">
    <property type="component" value="Unassembled WGS sequence"/>
</dbReference>
<evidence type="ECO:0000256" key="4">
    <source>
        <dbReference type="ARBA" id="ARBA00022982"/>
    </source>
</evidence>
<dbReference type="Gene3D" id="1.10.760.10">
    <property type="entry name" value="Cytochrome c-like domain"/>
    <property type="match status" value="1"/>
</dbReference>
<keyword evidence="4" id="KW-0249">Electron transport</keyword>
<keyword evidence="3 6" id="KW-0479">Metal-binding</keyword>
<keyword evidence="11" id="KW-1185">Reference proteome</keyword>
<keyword evidence="8" id="KW-0732">Signal</keyword>
<name>A0ABT1L7P7_9HYPH</name>
<sequence length="231" mass="24031">MPRLAAPAVLAAMLAATPVLAQQQAAPPSPTQAQPASPLAAPEEVQPAAGLKLPALPGGKGVTTGMQAFSGSGPALLQVPVVSLAPGNSLKRPDIRNPDTSDAAAQRGMQYFTGFNCIGCHADNGGGGMGPSLSNWRYIYGEQPANIFLTIKQGRPNGMPAWGSALPDEVIWDLVSYVLKLRSPPPKGFGHTISRTPPSPDIEQVPTEYVSGTAPWKHTQSFSAGQKPNAH</sequence>
<evidence type="ECO:0000313" key="10">
    <source>
        <dbReference type="EMBL" id="MCP8937447.1"/>
    </source>
</evidence>
<dbReference type="InterPro" id="IPR051811">
    <property type="entry name" value="Cytochrome_c550/c551-like"/>
</dbReference>
<gene>
    <name evidence="10" type="ORF">NK718_02880</name>
</gene>
<evidence type="ECO:0000256" key="1">
    <source>
        <dbReference type="ARBA" id="ARBA00022448"/>
    </source>
</evidence>
<dbReference type="Pfam" id="PF13442">
    <property type="entry name" value="Cytochrome_CBB3"/>
    <property type="match status" value="1"/>
</dbReference>
<evidence type="ECO:0000256" key="3">
    <source>
        <dbReference type="ARBA" id="ARBA00022723"/>
    </source>
</evidence>
<organism evidence="10 11">
    <name type="scientific">Alsobacter ponti</name>
    <dbReference type="NCBI Taxonomy" id="2962936"/>
    <lineage>
        <taxon>Bacteria</taxon>
        <taxon>Pseudomonadati</taxon>
        <taxon>Pseudomonadota</taxon>
        <taxon>Alphaproteobacteria</taxon>
        <taxon>Hyphomicrobiales</taxon>
        <taxon>Alsobacteraceae</taxon>
        <taxon>Alsobacter</taxon>
    </lineage>
</organism>
<feature type="chain" id="PRO_5047293413" evidence="8">
    <location>
        <begin position="22"/>
        <end position="231"/>
    </location>
</feature>
<reference evidence="10 11" key="1">
    <citation type="submission" date="2022-07" db="EMBL/GenBank/DDBJ databases">
        <authorList>
            <person name="Li W.-J."/>
            <person name="Deng Q.-Q."/>
        </authorList>
    </citation>
    <scope>NUCLEOTIDE SEQUENCE [LARGE SCALE GENOMIC DNA]</scope>
    <source>
        <strain evidence="10 11">SYSU M60028</strain>
    </source>
</reference>
<keyword evidence="1" id="KW-0813">Transport</keyword>
<accession>A0ABT1L7P7</accession>
<evidence type="ECO:0000256" key="6">
    <source>
        <dbReference type="PROSITE-ProRule" id="PRU00433"/>
    </source>
</evidence>
<evidence type="ECO:0000313" key="11">
    <source>
        <dbReference type="Proteomes" id="UP001205890"/>
    </source>
</evidence>
<proteinExistence type="predicted"/>
<feature type="domain" description="Cytochrome c" evidence="9">
    <location>
        <begin position="103"/>
        <end position="182"/>
    </location>
</feature>
<feature type="signal peptide" evidence="8">
    <location>
        <begin position="1"/>
        <end position="21"/>
    </location>
</feature>